<dbReference type="SMART" id="SM00748">
    <property type="entry name" value="HEPN"/>
    <property type="match status" value="1"/>
</dbReference>
<dbReference type="Gene3D" id="1.20.120.330">
    <property type="entry name" value="Nucleotidyltransferases domain 2"/>
    <property type="match status" value="1"/>
</dbReference>
<organism evidence="2 3">
    <name type="scientific">Sphingomonas psychrolutea</name>
    <dbReference type="NCBI Taxonomy" id="1259676"/>
    <lineage>
        <taxon>Bacteria</taxon>
        <taxon>Pseudomonadati</taxon>
        <taxon>Pseudomonadota</taxon>
        <taxon>Alphaproteobacteria</taxon>
        <taxon>Sphingomonadales</taxon>
        <taxon>Sphingomonadaceae</taxon>
        <taxon>Sphingomonas</taxon>
    </lineage>
</organism>
<dbReference type="Proteomes" id="UP000618591">
    <property type="component" value="Unassembled WGS sequence"/>
</dbReference>
<dbReference type="PANTHER" id="PTHR33933">
    <property type="entry name" value="NUCLEOTIDYLTRANSFERASE"/>
    <property type="match status" value="1"/>
</dbReference>
<dbReference type="InterPro" id="IPR052548">
    <property type="entry name" value="Type_VII_TA_antitoxin"/>
</dbReference>
<dbReference type="Pfam" id="PF05168">
    <property type="entry name" value="HEPN"/>
    <property type="match status" value="1"/>
</dbReference>
<gene>
    <name evidence="2" type="ORF">GCM10011395_34630</name>
</gene>
<dbReference type="Gene3D" id="3.30.460.10">
    <property type="entry name" value="Beta Polymerase, domain 2"/>
    <property type="match status" value="1"/>
</dbReference>
<feature type="domain" description="HEPN" evidence="1">
    <location>
        <begin position="170"/>
        <end position="290"/>
    </location>
</feature>
<dbReference type="CDD" id="cd05403">
    <property type="entry name" value="NT_KNTase_like"/>
    <property type="match status" value="1"/>
</dbReference>
<reference evidence="3" key="1">
    <citation type="journal article" date="2019" name="Int. J. Syst. Evol. Microbiol.">
        <title>The Global Catalogue of Microorganisms (GCM) 10K type strain sequencing project: providing services to taxonomists for standard genome sequencing and annotation.</title>
        <authorList>
            <consortium name="The Broad Institute Genomics Platform"/>
            <consortium name="The Broad Institute Genome Sequencing Center for Infectious Disease"/>
            <person name="Wu L."/>
            <person name="Ma J."/>
        </authorList>
    </citation>
    <scope>NUCLEOTIDE SEQUENCE [LARGE SCALE GENOMIC DNA]</scope>
    <source>
        <strain evidence="3">CGMCC 1.10106</strain>
    </source>
</reference>
<protein>
    <submittedName>
        <fullName evidence="2">Nucleotidyltransferase</fullName>
    </submittedName>
</protein>
<evidence type="ECO:0000313" key="3">
    <source>
        <dbReference type="Proteomes" id="UP000618591"/>
    </source>
</evidence>
<evidence type="ECO:0000259" key="1">
    <source>
        <dbReference type="PROSITE" id="PS50910"/>
    </source>
</evidence>
<dbReference type="PANTHER" id="PTHR33933:SF1">
    <property type="entry name" value="PROTEIN ADENYLYLTRANSFERASE MNTA-RELATED"/>
    <property type="match status" value="1"/>
</dbReference>
<proteinExistence type="predicted"/>
<accession>A0ABQ1H7W3</accession>
<dbReference type="PROSITE" id="PS50910">
    <property type="entry name" value="HEPN"/>
    <property type="match status" value="1"/>
</dbReference>
<dbReference type="InterPro" id="IPR043519">
    <property type="entry name" value="NT_sf"/>
</dbReference>
<dbReference type="RefSeq" id="WP_188449747.1">
    <property type="nucleotide sequence ID" value="NZ_BMDW01000032.1"/>
</dbReference>
<comment type="caution">
    <text evidence="2">The sequence shown here is derived from an EMBL/GenBank/DDBJ whole genome shotgun (WGS) entry which is preliminary data.</text>
</comment>
<keyword evidence="3" id="KW-1185">Reference proteome</keyword>
<sequence length="302" mass="34842">MRDLLDHLPQSKQRELAHVVRVLFEEFGAVHARGNSKWAKQGRIFKIVLYGSYARGDWVDDPVGGYKSDYDILIVVSDDRLGDFEFWSPAEDRLMRDLTITGVLTAPVNFIVHTLNDVNSQLERGRPFFIDIVEQGVALYEAEGFPFAQPRKLPPEEAFAEARAYFEKWFPSAVMFTQTADFAISKGGRNEAAFLLHQATERLYHSVLLTLTLYSPKSHRLNFLRSHCEEIAPELISAWPREDKFSRRCFDLLRQAYVNARYSPHYEISAEELRWLGERVGTLQALVRDVCERRIASPELEE</sequence>
<evidence type="ECO:0000313" key="2">
    <source>
        <dbReference type="EMBL" id="GGA61355.1"/>
    </source>
</evidence>
<dbReference type="SUPFAM" id="SSF81593">
    <property type="entry name" value="Nucleotidyltransferase substrate binding subunit/domain"/>
    <property type="match status" value="1"/>
</dbReference>
<name>A0ABQ1H7W3_9SPHN</name>
<dbReference type="SUPFAM" id="SSF81301">
    <property type="entry name" value="Nucleotidyltransferase"/>
    <property type="match status" value="1"/>
</dbReference>
<dbReference type="EMBL" id="BMDW01000032">
    <property type="protein sequence ID" value="GGA61355.1"/>
    <property type="molecule type" value="Genomic_DNA"/>
</dbReference>
<dbReference type="InterPro" id="IPR007842">
    <property type="entry name" value="HEPN_dom"/>
</dbReference>